<reference evidence="1" key="1">
    <citation type="submission" date="2014-11" db="EMBL/GenBank/DDBJ databases">
        <authorList>
            <person name="Amaro Gonzalez C."/>
        </authorList>
    </citation>
    <scope>NUCLEOTIDE SEQUENCE</scope>
</reference>
<protein>
    <recommendedName>
        <fullName evidence="2">Immunoglobulin V-set domain-containing protein</fullName>
    </recommendedName>
</protein>
<organism evidence="1">
    <name type="scientific">Anguilla anguilla</name>
    <name type="common">European freshwater eel</name>
    <name type="synonym">Muraena anguilla</name>
    <dbReference type="NCBI Taxonomy" id="7936"/>
    <lineage>
        <taxon>Eukaryota</taxon>
        <taxon>Metazoa</taxon>
        <taxon>Chordata</taxon>
        <taxon>Craniata</taxon>
        <taxon>Vertebrata</taxon>
        <taxon>Euteleostomi</taxon>
        <taxon>Actinopterygii</taxon>
        <taxon>Neopterygii</taxon>
        <taxon>Teleostei</taxon>
        <taxon>Anguilliformes</taxon>
        <taxon>Anguillidae</taxon>
        <taxon>Anguilla</taxon>
    </lineage>
</organism>
<dbReference type="Gene3D" id="2.60.40.10">
    <property type="entry name" value="Immunoglobulins"/>
    <property type="match status" value="1"/>
</dbReference>
<dbReference type="AlphaFoldDB" id="A0A0E9S5R6"/>
<accession>A0A0E9S5R6</accession>
<dbReference type="EMBL" id="GBXM01072025">
    <property type="protein sequence ID" value="JAH36552.1"/>
    <property type="molecule type" value="Transcribed_RNA"/>
</dbReference>
<name>A0A0E9S5R6_ANGAN</name>
<sequence>MDPKIIWSHIGVLAQMNCSHTLGASYYQMYWYKQNPPEGIQLIVFTTAGGNPEFGDFNKDRYVADKAAAERGSLNGEEAGGRRQRHIFLCSQ</sequence>
<dbReference type="InterPro" id="IPR036179">
    <property type="entry name" value="Ig-like_dom_sf"/>
</dbReference>
<proteinExistence type="predicted"/>
<dbReference type="SUPFAM" id="SSF48726">
    <property type="entry name" value="Immunoglobulin"/>
    <property type="match status" value="1"/>
</dbReference>
<dbReference type="InterPro" id="IPR013783">
    <property type="entry name" value="Ig-like_fold"/>
</dbReference>
<evidence type="ECO:0008006" key="2">
    <source>
        <dbReference type="Google" id="ProtNLM"/>
    </source>
</evidence>
<reference evidence="1" key="2">
    <citation type="journal article" date="2015" name="Fish Shellfish Immunol.">
        <title>Early steps in the European eel (Anguilla anguilla)-Vibrio vulnificus interaction in the gills: Role of the RtxA13 toxin.</title>
        <authorList>
            <person name="Callol A."/>
            <person name="Pajuelo D."/>
            <person name="Ebbesson L."/>
            <person name="Teles M."/>
            <person name="MacKenzie S."/>
            <person name="Amaro C."/>
        </authorList>
    </citation>
    <scope>NUCLEOTIDE SEQUENCE</scope>
</reference>
<evidence type="ECO:0000313" key="1">
    <source>
        <dbReference type="EMBL" id="JAH36552.1"/>
    </source>
</evidence>